<keyword evidence="5" id="KW-1185">Reference proteome</keyword>
<proteinExistence type="predicted"/>
<dbReference type="Pfam" id="PF18962">
    <property type="entry name" value="Por_Secre_tail"/>
    <property type="match status" value="1"/>
</dbReference>
<dbReference type="PROSITE" id="PS50835">
    <property type="entry name" value="IG_LIKE"/>
    <property type="match status" value="1"/>
</dbReference>
<dbReference type="InterPro" id="IPR026444">
    <property type="entry name" value="Secre_tail"/>
</dbReference>
<sequence>MRNNSIFRVMVKTILLLCSLPAAVFSQQTNTITITSPVLNAVYQRDVKGEREITVAGSFTVPMDKIEVRAVAVVLGQGIDTPWKDLQIAPKGGVFEGKISIYAGWYSIELRGTQAGQVVGRAVLQRLGVGEVFIISGQSNAQGLKAYPGPSAVDERVQYISNYNNDSKDELTDPPRAVFSKITADIGFMAPRGQSAWCWGILGDLLVARLNMPVLFINTAWEGSAVENWVQSSNGILTQSKYGAWYPPQMPYANLRIAARNYAAQYGARAILWMQGETDGLFSTPASSYRNNLQFLMNKLEADAGRKFTWVIARTSRTSPSNTNVSSVFPEIIAAQNAVLDAQFNPTYPGPETDALVPNRPDGTHFIGAAALTILANAWNQSLDARFFSTVTPHAPAPLPAVSASCVAENNAVTITLPTGYASYKWTTGETTNSIRVTNAGSYSATVKDAAGNSILSPIVILEKNAVPAQPTIVQQGQQQACADSSFTFSVASGNDTYSWSKVGTTAVLGTGTSIKIAETGNYQVRGQNIYGCISTNSAASSLIIRPKITKPVIESAGPFSVTASIAETGLNEQYLWRRPGTESDTLAKIIKILKTGTYSTKARVVFTLGSNSLICYSDTASRQFETNVSNEVVIYPNPSQGAYIYIESRDNINDAIVTMYDTFGRVIKMTPPRYLDSRLEIDVSLLPSGKYIMRVTGRDTSLTKQIIIR</sequence>
<feature type="domain" description="Ig-like" evidence="3">
    <location>
        <begin position="458"/>
        <end position="550"/>
    </location>
</feature>
<dbReference type="InterPro" id="IPR007110">
    <property type="entry name" value="Ig-like_dom"/>
</dbReference>
<dbReference type="AlphaFoldDB" id="A0A4R5DIH6"/>
<organism evidence="4 5">
    <name type="scientific">Dyadobacter psychrotolerans</name>
    <dbReference type="NCBI Taxonomy" id="2541721"/>
    <lineage>
        <taxon>Bacteria</taxon>
        <taxon>Pseudomonadati</taxon>
        <taxon>Bacteroidota</taxon>
        <taxon>Cytophagia</taxon>
        <taxon>Cytophagales</taxon>
        <taxon>Spirosomataceae</taxon>
        <taxon>Dyadobacter</taxon>
    </lineage>
</organism>
<accession>A0A4R5DIH6</accession>
<dbReference type="Pfam" id="PF03629">
    <property type="entry name" value="SASA"/>
    <property type="match status" value="1"/>
</dbReference>
<dbReference type="OrthoDB" id="1488710at2"/>
<feature type="chain" id="PRO_5020639460" evidence="2">
    <location>
        <begin position="27"/>
        <end position="710"/>
    </location>
</feature>
<reference evidence="4 5" key="1">
    <citation type="submission" date="2019-03" db="EMBL/GenBank/DDBJ databases">
        <title>Dyadobacter AR-3-6 sp. nov., isolated from arctic soil.</title>
        <authorList>
            <person name="Chaudhary D.K."/>
        </authorList>
    </citation>
    <scope>NUCLEOTIDE SEQUENCE [LARGE SCALE GENOMIC DNA]</scope>
    <source>
        <strain evidence="4 5">AR-3-6</strain>
    </source>
</reference>
<comment type="caution">
    <text evidence="4">The sequence shown here is derived from an EMBL/GenBank/DDBJ whole genome shotgun (WGS) entry which is preliminary data.</text>
</comment>
<gene>
    <name evidence="4" type="ORF">E0F88_17620</name>
</gene>
<dbReference type="InterPro" id="IPR036514">
    <property type="entry name" value="SGNH_hydro_sf"/>
</dbReference>
<feature type="signal peptide" evidence="2">
    <location>
        <begin position="1"/>
        <end position="26"/>
    </location>
</feature>
<dbReference type="EMBL" id="SMFL01000006">
    <property type="protein sequence ID" value="TDE13719.1"/>
    <property type="molecule type" value="Genomic_DNA"/>
</dbReference>
<evidence type="ECO:0000313" key="5">
    <source>
        <dbReference type="Proteomes" id="UP000294850"/>
    </source>
</evidence>
<protein>
    <submittedName>
        <fullName evidence="4">T9SS type A sorting domain-containing protein</fullName>
    </submittedName>
</protein>
<dbReference type="SUPFAM" id="SSF52266">
    <property type="entry name" value="SGNH hydrolase"/>
    <property type="match status" value="1"/>
</dbReference>
<evidence type="ECO:0000313" key="4">
    <source>
        <dbReference type="EMBL" id="TDE13719.1"/>
    </source>
</evidence>
<dbReference type="GO" id="GO:0016788">
    <property type="term" value="F:hydrolase activity, acting on ester bonds"/>
    <property type="evidence" value="ECO:0007669"/>
    <property type="project" value="UniProtKB-ARBA"/>
</dbReference>
<name>A0A4R5DIH6_9BACT</name>
<dbReference type="Gene3D" id="3.40.50.1110">
    <property type="entry name" value="SGNH hydrolase"/>
    <property type="match status" value="1"/>
</dbReference>
<evidence type="ECO:0000259" key="3">
    <source>
        <dbReference type="PROSITE" id="PS50835"/>
    </source>
</evidence>
<evidence type="ECO:0000256" key="2">
    <source>
        <dbReference type="SAM" id="SignalP"/>
    </source>
</evidence>
<dbReference type="NCBIfam" id="TIGR04183">
    <property type="entry name" value="Por_Secre_tail"/>
    <property type="match status" value="1"/>
</dbReference>
<dbReference type="Proteomes" id="UP000294850">
    <property type="component" value="Unassembled WGS sequence"/>
</dbReference>
<evidence type="ECO:0000256" key="1">
    <source>
        <dbReference type="ARBA" id="ARBA00022801"/>
    </source>
</evidence>
<dbReference type="InterPro" id="IPR005181">
    <property type="entry name" value="SASA"/>
</dbReference>
<keyword evidence="1" id="KW-0378">Hydrolase</keyword>
<dbReference type="RefSeq" id="WP_131959596.1">
    <property type="nucleotide sequence ID" value="NZ_SMFL01000006.1"/>
</dbReference>
<keyword evidence="2" id="KW-0732">Signal</keyword>